<reference evidence="1" key="1">
    <citation type="submission" date="2023-03" db="EMBL/GenBank/DDBJ databases">
        <title>Actinoallomurus iriomotensis NBRC 103681.</title>
        <authorList>
            <person name="Ichikawa N."/>
            <person name="Sato H."/>
            <person name="Tonouchi N."/>
        </authorList>
    </citation>
    <scope>NUCLEOTIDE SEQUENCE</scope>
    <source>
        <strain evidence="1">NBRC 103681</strain>
    </source>
</reference>
<proteinExistence type="predicted"/>
<dbReference type="Proteomes" id="UP001165135">
    <property type="component" value="Unassembled WGS sequence"/>
</dbReference>
<sequence>MPLTGELKIGPVCGLGSDPPGRAWAAAGAAVTAAASTEAAITALAAGTNFATRTPEEDTKRQSTQKALEVPKAYMSYGCP</sequence>
<name>A0A9W6RMR8_9ACTN</name>
<accession>A0A9W6RMR8</accession>
<dbReference type="EMBL" id="BSTJ01000006">
    <property type="protein sequence ID" value="GLY76690.1"/>
    <property type="molecule type" value="Genomic_DNA"/>
</dbReference>
<comment type="caution">
    <text evidence="1">The sequence shown here is derived from an EMBL/GenBank/DDBJ whole genome shotgun (WGS) entry which is preliminary data.</text>
</comment>
<protein>
    <submittedName>
        <fullName evidence="1">Uncharacterized protein</fullName>
    </submittedName>
</protein>
<evidence type="ECO:0000313" key="2">
    <source>
        <dbReference type="Proteomes" id="UP001165135"/>
    </source>
</evidence>
<evidence type="ECO:0000313" key="1">
    <source>
        <dbReference type="EMBL" id="GLY76690.1"/>
    </source>
</evidence>
<gene>
    <name evidence="1" type="ORF">Airi01_049570</name>
</gene>
<dbReference type="AlphaFoldDB" id="A0A9W6RMR8"/>
<organism evidence="1 2">
    <name type="scientific">Actinoallomurus iriomotensis</name>
    <dbReference type="NCBI Taxonomy" id="478107"/>
    <lineage>
        <taxon>Bacteria</taxon>
        <taxon>Bacillati</taxon>
        <taxon>Actinomycetota</taxon>
        <taxon>Actinomycetes</taxon>
        <taxon>Streptosporangiales</taxon>
        <taxon>Thermomonosporaceae</taxon>
        <taxon>Actinoallomurus</taxon>
    </lineage>
</organism>